<accession>A0ABN5MX96</accession>
<evidence type="ECO:0000313" key="7">
    <source>
        <dbReference type="EMBL" id="AXN37766.1"/>
    </source>
</evidence>
<keyword evidence="3" id="KW-0133">Cell shape</keyword>
<protein>
    <submittedName>
        <fullName evidence="7">FtsW/RodA/SpoVE family cell cycle protein</fullName>
    </submittedName>
</protein>
<evidence type="ECO:0000256" key="6">
    <source>
        <dbReference type="SAM" id="Phobius"/>
    </source>
</evidence>
<keyword evidence="4 6" id="KW-1133">Transmembrane helix</keyword>
<gene>
    <name evidence="7" type="ORF">DTO10_04595</name>
</gene>
<dbReference type="PANTHER" id="PTHR30474:SF1">
    <property type="entry name" value="PEPTIDOGLYCAN GLYCOSYLTRANSFERASE MRDB"/>
    <property type="match status" value="1"/>
</dbReference>
<evidence type="ECO:0000256" key="1">
    <source>
        <dbReference type="ARBA" id="ARBA00004141"/>
    </source>
</evidence>
<feature type="transmembrane region" description="Helical" evidence="6">
    <location>
        <begin position="45"/>
        <end position="63"/>
    </location>
</feature>
<name>A0ABN5MX96_9BACI</name>
<dbReference type="PANTHER" id="PTHR30474">
    <property type="entry name" value="CELL CYCLE PROTEIN"/>
    <property type="match status" value="1"/>
</dbReference>
<proteinExistence type="predicted"/>
<evidence type="ECO:0000313" key="8">
    <source>
        <dbReference type="Proteomes" id="UP000260457"/>
    </source>
</evidence>
<evidence type="ECO:0000256" key="5">
    <source>
        <dbReference type="ARBA" id="ARBA00023136"/>
    </source>
</evidence>
<evidence type="ECO:0000256" key="2">
    <source>
        <dbReference type="ARBA" id="ARBA00022692"/>
    </source>
</evidence>
<dbReference type="InterPro" id="IPR001182">
    <property type="entry name" value="FtsW/RodA"/>
</dbReference>
<feature type="transmembrane region" description="Helical" evidence="6">
    <location>
        <begin position="195"/>
        <end position="217"/>
    </location>
</feature>
<dbReference type="Pfam" id="PF01098">
    <property type="entry name" value="FTSW_RODA_SPOVE"/>
    <property type="match status" value="1"/>
</dbReference>
<dbReference type="Proteomes" id="UP000260457">
    <property type="component" value="Chromosome"/>
</dbReference>
<sequence length="228" mass="25733">MFLVGLLFFFPMLLLYRAVNWPSIVIYFVMVSTMILKTRLDKKKMILFASAMIGIAAATFYRFPLKEYQLARIYSFIAPEKYGGGMEYLYVRVKELIGNAGLFGGTQQVEIYFPEGSPDLILTSLTYELGWIFALLLSGILLLCIFRMFFILTNIKDHYGTLLISGGLAMFAMQVFINLGMSFGVLPIVSVSLPFISYGVSGTLLNSFIFGIVLSVYRKKDVIWTVQS</sequence>
<comment type="subcellular location">
    <subcellularLocation>
        <location evidence="1">Membrane</location>
        <topology evidence="1">Multi-pass membrane protein</topology>
    </subcellularLocation>
</comment>
<keyword evidence="2 6" id="KW-0812">Transmembrane</keyword>
<keyword evidence="8" id="KW-1185">Reference proteome</keyword>
<keyword evidence="5 6" id="KW-0472">Membrane</keyword>
<dbReference type="EMBL" id="CP030926">
    <property type="protein sequence ID" value="AXN37766.1"/>
    <property type="molecule type" value="Genomic_DNA"/>
</dbReference>
<organism evidence="7 8">
    <name type="scientific">Peribacillus butanolivorans</name>
    <dbReference type="NCBI Taxonomy" id="421767"/>
    <lineage>
        <taxon>Bacteria</taxon>
        <taxon>Bacillati</taxon>
        <taxon>Bacillota</taxon>
        <taxon>Bacilli</taxon>
        <taxon>Bacillales</taxon>
        <taxon>Bacillaceae</taxon>
        <taxon>Peribacillus</taxon>
    </lineage>
</organism>
<evidence type="ECO:0000256" key="3">
    <source>
        <dbReference type="ARBA" id="ARBA00022960"/>
    </source>
</evidence>
<reference evidence="7 8" key="1">
    <citation type="submission" date="2018-07" db="EMBL/GenBank/DDBJ databases">
        <title>The molecular basis for the intramolecular migration of carboxyl group in the catabolism of para-hydroxybenzoate via gentisate.</title>
        <authorList>
            <person name="Zhao H."/>
            <person name="Xu Y."/>
            <person name="Lin S."/>
            <person name="Spain J.C."/>
            <person name="Zhou N.-Y."/>
        </authorList>
    </citation>
    <scope>NUCLEOTIDE SEQUENCE [LARGE SCALE GENOMIC DNA]</scope>
    <source>
        <strain evidence="7 8">PHB-7a</strain>
    </source>
</reference>
<evidence type="ECO:0000256" key="4">
    <source>
        <dbReference type="ARBA" id="ARBA00022989"/>
    </source>
</evidence>
<feature type="transmembrane region" description="Helical" evidence="6">
    <location>
        <begin position="162"/>
        <end position="189"/>
    </location>
</feature>
<feature type="transmembrane region" description="Helical" evidence="6">
    <location>
        <begin position="6"/>
        <end position="33"/>
    </location>
</feature>
<feature type="transmembrane region" description="Helical" evidence="6">
    <location>
        <begin position="129"/>
        <end position="150"/>
    </location>
</feature>